<protein>
    <submittedName>
        <fullName evidence="1">Uncharacterized protein</fullName>
    </submittedName>
</protein>
<proteinExistence type="predicted"/>
<keyword evidence="2" id="KW-1185">Reference proteome</keyword>
<name>A0A139GW41_9PEZI</name>
<evidence type="ECO:0000313" key="2">
    <source>
        <dbReference type="Proteomes" id="UP000070133"/>
    </source>
</evidence>
<dbReference type="Proteomes" id="UP000070133">
    <property type="component" value="Unassembled WGS sequence"/>
</dbReference>
<organism evidence="1 2">
    <name type="scientific">Pseudocercospora eumusae</name>
    <dbReference type="NCBI Taxonomy" id="321146"/>
    <lineage>
        <taxon>Eukaryota</taxon>
        <taxon>Fungi</taxon>
        <taxon>Dikarya</taxon>
        <taxon>Ascomycota</taxon>
        <taxon>Pezizomycotina</taxon>
        <taxon>Dothideomycetes</taxon>
        <taxon>Dothideomycetidae</taxon>
        <taxon>Mycosphaerellales</taxon>
        <taxon>Mycosphaerellaceae</taxon>
        <taxon>Pseudocercospora</taxon>
    </lineage>
</organism>
<comment type="caution">
    <text evidence="1">The sequence shown here is derived from an EMBL/GenBank/DDBJ whole genome shotgun (WGS) entry which is preliminary data.</text>
</comment>
<evidence type="ECO:0000313" key="1">
    <source>
        <dbReference type="EMBL" id="KXS94400.1"/>
    </source>
</evidence>
<dbReference type="AlphaFoldDB" id="A0A139GW41"/>
<reference evidence="1 2" key="1">
    <citation type="submission" date="2015-07" db="EMBL/GenBank/DDBJ databases">
        <title>Comparative genomics of the Sigatoka disease complex on banana suggests a link between parallel evolutionary changes in Pseudocercospora fijiensis and Pseudocercospora eumusae and increased virulence on the banana host.</title>
        <authorList>
            <person name="Chang T.-C."/>
            <person name="Salvucci A."/>
            <person name="Crous P.W."/>
            <person name="Stergiopoulos I."/>
        </authorList>
    </citation>
    <scope>NUCLEOTIDE SEQUENCE [LARGE SCALE GENOMIC DNA]</scope>
    <source>
        <strain evidence="1 2">CBS 114824</strain>
    </source>
</reference>
<sequence>MTQGTVSGCQILKALTRLSQHIYRDSWRSLFILAIFDETERSMVRSPISTTRPPRMSGWTYNLQFLALTNVLALAHSVLELLHDLVVQWRSAGNSHLHLSACSTHQLRKLLSHTVQYSQSVVLGKSLEEVLNSVGLVLHVDGLLDLGDDLLLVGNCESRRGQDLLELGVLLECLPEALHGFGDRINGVGFGGGGVLYRLRRRARQEAWSPLLQALPRSVRTSAWQRPGIAELPLGQTELQCDRPAWFRWFRGTNGLRKGGSVCSCRPTEVEEAGVHDWPIGAPPACLPKSQTSRCGRHR</sequence>
<dbReference type="EMBL" id="LFZN01000294">
    <property type="protein sequence ID" value="KXS94400.1"/>
    <property type="molecule type" value="Genomic_DNA"/>
</dbReference>
<accession>A0A139GW41</accession>
<gene>
    <name evidence="1" type="ORF">AC578_7792</name>
</gene>